<feature type="transmembrane region" description="Helical" evidence="7">
    <location>
        <begin position="88"/>
        <end position="108"/>
    </location>
</feature>
<reference evidence="8" key="2">
    <citation type="submission" date="2025-09" db="UniProtKB">
        <authorList>
            <consortium name="Ensembl"/>
        </authorList>
    </citation>
    <scope>IDENTIFICATION</scope>
</reference>
<dbReference type="FunCoup" id="A0A3Q3FN01">
    <property type="interactions" value="9"/>
</dbReference>
<organism evidence="8 9">
    <name type="scientific">Labrus bergylta</name>
    <name type="common">ballan wrasse</name>
    <dbReference type="NCBI Taxonomy" id="56723"/>
    <lineage>
        <taxon>Eukaryota</taxon>
        <taxon>Metazoa</taxon>
        <taxon>Chordata</taxon>
        <taxon>Craniata</taxon>
        <taxon>Vertebrata</taxon>
        <taxon>Euteleostomi</taxon>
        <taxon>Actinopterygii</taxon>
        <taxon>Neopterygii</taxon>
        <taxon>Teleostei</taxon>
        <taxon>Neoteleostei</taxon>
        <taxon>Acanthomorphata</taxon>
        <taxon>Eupercaria</taxon>
        <taxon>Labriformes</taxon>
        <taxon>Labridae</taxon>
        <taxon>Labrus</taxon>
    </lineage>
</organism>
<accession>A0A3Q3FN01</accession>
<evidence type="ECO:0000256" key="4">
    <source>
        <dbReference type="ARBA" id="ARBA00022989"/>
    </source>
</evidence>
<evidence type="ECO:0000256" key="1">
    <source>
        <dbReference type="ARBA" id="ARBA00004141"/>
    </source>
</evidence>
<feature type="region of interest" description="Disordered" evidence="6">
    <location>
        <begin position="220"/>
        <end position="245"/>
    </location>
</feature>
<evidence type="ECO:0000256" key="3">
    <source>
        <dbReference type="ARBA" id="ARBA00022692"/>
    </source>
</evidence>
<evidence type="ECO:0000256" key="7">
    <source>
        <dbReference type="SAM" id="Phobius"/>
    </source>
</evidence>
<feature type="transmembrane region" description="Helical" evidence="7">
    <location>
        <begin position="188"/>
        <end position="211"/>
    </location>
</feature>
<comment type="similarity">
    <text evidence="2">Belongs to the MS4A family.</text>
</comment>
<reference evidence="8" key="1">
    <citation type="submission" date="2025-08" db="UniProtKB">
        <authorList>
            <consortium name="Ensembl"/>
        </authorList>
    </citation>
    <scope>IDENTIFICATION</scope>
</reference>
<evidence type="ECO:0000256" key="6">
    <source>
        <dbReference type="SAM" id="MobiDB-lite"/>
    </source>
</evidence>
<evidence type="ECO:0000256" key="5">
    <source>
        <dbReference type="ARBA" id="ARBA00023136"/>
    </source>
</evidence>
<dbReference type="InParanoid" id="A0A3Q3FN01"/>
<keyword evidence="4 7" id="KW-1133">Transmembrane helix</keyword>
<evidence type="ECO:0000313" key="9">
    <source>
        <dbReference type="Proteomes" id="UP000261660"/>
    </source>
</evidence>
<protein>
    <submittedName>
        <fullName evidence="8">Membrane-spanning 4-domains subfamily A member 4D-like</fullName>
    </submittedName>
</protein>
<evidence type="ECO:0000256" key="2">
    <source>
        <dbReference type="ARBA" id="ARBA00009565"/>
    </source>
</evidence>
<keyword evidence="5 7" id="KW-0472">Membrane</keyword>
<dbReference type="GeneTree" id="ENSGT00510000051675"/>
<dbReference type="Proteomes" id="UP000261660">
    <property type="component" value="Unplaced"/>
</dbReference>
<dbReference type="InterPro" id="IPR007237">
    <property type="entry name" value="CD20-like"/>
</dbReference>
<dbReference type="Ensembl" id="ENSLBET00000022238.1">
    <property type="protein sequence ID" value="ENSLBEP00000021107.1"/>
    <property type="gene ID" value="ENSLBEG00000016237.1"/>
</dbReference>
<dbReference type="PANTHER" id="PTHR23320:SF125">
    <property type="entry name" value="TRANSMEMBRANE PROTEIN 176L.1-RELATED"/>
    <property type="match status" value="1"/>
</dbReference>
<dbReference type="InterPro" id="IPR030417">
    <property type="entry name" value="MS4A"/>
</dbReference>
<name>A0A3Q3FN01_9LABR</name>
<feature type="transmembrane region" description="Helical" evidence="7">
    <location>
        <begin position="115"/>
        <end position="140"/>
    </location>
</feature>
<keyword evidence="9" id="KW-1185">Reference proteome</keyword>
<sequence>MSLTKTKANGVTVITITSDPQSLCPQFCQILKCRCYGPPCCDLSKHLKRVQGSSQSLLGALQIMIGLLNIGLGAIITGNAPSWLKFNYLFPFWLGGMFIFFGAMCILSEKCPRPWLVILTVILNLSGVGFAIAAIILYSLSMVFVDMQWLCDAYYAYDLDHTVTPLEKILTEKCYEAEIMIVNLWRSIFTFLIMLSVLEFCIVISSAVLGIKALKLTNKGENKSPDDSEHYRRLQEADVTRNPTV</sequence>
<dbReference type="AlphaFoldDB" id="A0A3Q3FN01"/>
<evidence type="ECO:0000313" key="8">
    <source>
        <dbReference type="Ensembl" id="ENSLBEP00000021107.1"/>
    </source>
</evidence>
<feature type="compositionally biased region" description="Basic and acidic residues" evidence="6">
    <location>
        <begin position="220"/>
        <end position="239"/>
    </location>
</feature>
<dbReference type="PANTHER" id="PTHR23320">
    <property type="entry name" value="MEMBRANE-SPANNING 4-DOMAINS SUBFAMILY A MS4A -RELATED"/>
    <property type="match status" value="1"/>
</dbReference>
<dbReference type="Pfam" id="PF04103">
    <property type="entry name" value="CD20"/>
    <property type="match status" value="1"/>
</dbReference>
<dbReference type="OrthoDB" id="8951938at2759"/>
<feature type="transmembrane region" description="Helical" evidence="7">
    <location>
        <begin position="57"/>
        <end position="76"/>
    </location>
</feature>
<keyword evidence="3 7" id="KW-0812">Transmembrane</keyword>
<comment type="subcellular location">
    <subcellularLocation>
        <location evidence="1">Membrane</location>
        <topology evidence="1">Multi-pass membrane protein</topology>
    </subcellularLocation>
</comment>
<dbReference type="GO" id="GO:0016020">
    <property type="term" value="C:membrane"/>
    <property type="evidence" value="ECO:0007669"/>
    <property type="project" value="UniProtKB-SubCell"/>
</dbReference>
<dbReference type="STRING" id="56723.ENSLBEP00000021107"/>
<proteinExistence type="inferred from homology"/>